<organism evidence="1 2">
    <name type="scientific">Manduca sexta</name>
    <name type="common">Tobacco hawkmoth</name>
    <name type="synonym">Tobacco hornworm</name>
    <dbReference type="NCBI Taxonomy" id="7130"/>
    <lineage>
        <taxon>Eukaryota</taxon>
        <taxon>Metazoa</taxon>
        <taxon>Ecdysozoa</taxon>
        <taxon>Arthropoda</taxon>
        <taxon>Hexapoda</taxon>
        <taxon>Insecta</taxon>
        <taxon>Pterygota</taxon>
        <taxon>Neoptera</taxon>
        <taxon>Endopterygota</taxon>
        <taxon>Lepidoptera</taxon>
        <taxon>Glossata</taxon>
        <taxon>Ditrysia</taxon>
        <taxon>Bombycoidea</taxon>
        <taxon>Sphingidae</taxon>
        <taxon>Sphinginae</taxon>
        <taxon>Sphingini</taxon>
        <taxon>Manduca</taxon>
    </lineage>
</organism>
<reference evidence="1" key="1">
    <citation type="journal article" date="2016" name="Insect Biochem. Mol. Biol.">
        <title>Multifaceted biological insights from a draft genome sequence of the tobacco hornworm moth, Manduca sexta.</title>
        <authorList>
            <person name="Kanost M.R."/>
            <person name="Arrese E.L."/>
            <person name="Cao X."/>
            <person name="Chen Y.R."/>
            <person name="Chellapilla S."/>
            <person name="Goldsmith M.R."/>
            <person name="Grosse-Wilde E."/>
            <person name="Heckel D.G."/>
            <person name="Herndon N."/>
            <person name="Jiang H."/>
            <person name="Papanicolaou A."/>
            <person name="Qu J."/>
            <person name="Soulages J.L."/>
            <person name="Vogel H."/>
            <person name="Walters J."/>
            <person name="Waterhouse R.M."/>
            <person name="Ahn S.J."/>
            <person name="Almeida F.C."/>
            <person name="An C."/>
            <person name="Aqrawi P."/>
            <person name="Bretschneider A."/>
            <person name="Bryant W.B."/>
            <person name="Bucks S."/>
            <person name="Chao H."/>
            <person name="Chevignon G."/>
            <person name="Christen J.M."/>
            <person name="Clarke D.F."/>
            <person name="Dittmer N.T."/>
            <person name="Ferguson L.C.F."/>
            <person name="Garavelou S."/>
            <person name="Gordon K.H.J."/>
            <person name="Gunaratna R.T."/>
            <person name="Han Y."/>
            <person name="Hauser F."/>
            <person name="He Y."/>
            <person name="Heidel-Fischer H."/>
            <person name="Hirsh A."/>
            <person name="Hu Y."/>
            <person name="Jiang H."/>
            <person name="Kalra D."/>
            <person name="Klinner C."/>
            <person name="Konig C."/>
            <person name="Kovar C."/>
            <person name="Kroll A.R."/>
            <person name="Kuwar S.S."/>
            <person name="Lee S.L."/>
            <person name="Lehman R."/>
            <person name="Li K."/>
            <person name="Li Z."/>
            <person name="Liang H."/>
            <person name="Lovelace S."/>
            <person name="Lu Z."/>
            <person name="Mansfield J.H."/>
            <person name="McCulloch K.J."/>
            <person name="Mathew T."/>
            <person name="Morton B."/>
            <person name="Muzny D.M."/>
            <person name="Neunemann D."/>
            <person name="Ongeri F."/>
            <person name="Pauchet Y."/>
            <person name="Pu L.L."/>
            <person name="Pyrousis I."/>
            <person name="Rao X.J."/>
            <person name="Redding A."/>
            <person name="Roesel C."/>
            <person name="Sanchez-Gracia A."/>
            <person name="Schaack S."/>
            <person name="Shukla A."/>
            <person name="Tetreau G."/>
            <person name="Wang Y."/>
            <person name="Xiong G.H."/>
            <person name="Traut W."/>
            <person name="Walsh T.K."/>
            <person name="Worley K.C."/>
            <person name="Wu D."/>
            <person name="Wu W."/>
            <person name="Wu Y.Q."/>
            <person name="Zhang X."/>
            <person name="Zou Z."/>
            <person name="Zucker H."/>
            <person name="Briscoe A.D."/>
            <person name="Burmester T."/>
            <person name="Clem R.J."/>
            <person name="Feyereisen R."/>
            <person name="Grimmelikhuijzen C.J.P."/>
            <person name="Hamodrakas S.J."/>
            <person name="Hansson B.S."/>
            <person name="Huguet E."/>
            <person name="Jermiin L.S."/>
            <person name="Lan Q."/>
            <person name="Lehman H.K."/>
            <person name="Lorenzen M."/>
            <person name="Merzendorfer H."/>
            <person name="Michalopoulos I."/>
            <person name="Morton D.B."/>
            <person name="Muthukrishnan S."/>
            <person name="Oakeshott J.G."/>
            <person name="Palmer W."/>
            <person name="Park Y."/>
            <person name="Passarelli A.L."/>
            <person name="Rozas J."/>
            <person name="Schwartz L.M."/>
            <person name="Smith W."/>
            <person name="Southgate A."/>
            <person name="Vilcinskas A."/>
            <person name="Vogt R."/>
            <person name="Wang P."/>
            <person name="Werren J."/>
            <person name="Yu X.Q."/>
            <person name="Zhou J.J."/>
            <person name="Brown S.J."/>
            <person name="Scherer S.E."/>
            <person name="Richards S."/>
            <person name="Blissard G.W."/>
        </authorList>
    </citation>
    <scope>NUCLEOTIDE SEQUENCE</scope>
</reference>
<dbReference type="AlphaFoldDB" id="A0A922CNY6"/>
<evidence type="ECO:0000313" key="2">
    <source>
        <dbReference type="Proteomes" id="UP000791440"/>
    </source>
</evidence>
<protein>
    <submittedName>
        <fullName evidence="1">Uncharacterized protein</fullName>
    </submittedName>
</protein>
<comment type="caution">
    <text evidence="1">The sequence shown here is derived from an EMBL/GenBank/DDBJ whole genome shotgun (WGS) entry which is preliminary data.</text>
</comment>
<proteinExistence type="predicted"/>
<evidence type="ECO:0000313" key="1">
    <source>
        <dbReference type="EMBL" id="KAG6452886.1"/>
    </source>
</evidence>
<accession>A0A922CNY6</accession>
<name>A0A922CNY6_MANSE</name>
<sequence>MFSFTVKANDKFTKNTHMILEKSEVCALGFEPADIRLSSPFHNQLGYRRYIVYDKMYCIDCIDGVVVLRYDCSAKVSGFDSRFGQIDIRFCYSGSHWNLEFVLDTVIGTPWDGKWVPSSLPTASGIKGVSM</sequence>
<reference evidence="1" key="2">
    <citation type="submission" date="2020-12" db="EMBL/GenBank/DDBJ databases">
        <authorList>
            <person name="Kanost M."/>
        </authorList>
    </citation>
    <scope>NUCLEOTIDE SEQUENCE</scope>
</reference>
<gene>
    <name evidence="1" type="ORF">O3G_MSEX007847</name>
</gene>
<dbReference type="EMBL" id="JH668431">
    <property type="protein sequence ID" value="KAG6452886.1"/>
    <property type="molecule type" value="Genomic_DNA"/>
</dbReference>
<keyword evidence="2" id="KW-1185">Reference proteome</keyword>
<dbReference type="Proteomes" id="UP000791440">
    <property type="component" value="Unassembled WGS sequence"/>
</dbReference>